<dbReference type="EMBL" id="BK032715">
    <property type="protein sequence ID" value="DAF56430.1"/>
    <property type="molecule type" value="Genomic_DNA"/>
</dbReference>
<protein>
    <submittedName>
        <fullName evidence="1">Uncharacterized protein</fullName>
    </submittedName>
</protein>
<organism evidence="1">
    <name type="scientific">Myoviridae sp. ct0Qb19</name>
    <dbReference type="NCBI Taxonomy" id="2827653"/>
    <lineage>
        <taxon>Viruses</taxon>
        <taxon>Duplodnaviria</taxon>
        <taxon>Heunggongvirae</taxon>
        <taxon>Uroviricota</taxon>
        <taxon>Caudoviricetes</taxon>
    </lineage>
</organism>
<sequence>MTGAFLLFLGKKKRGKNWFFPLVSRPISGLIILN</sequence>
<name>A0A8S5SZP8_9CAUD</name>
<evidence type="ECO:0000313" key="1">
    <source>
        <dbReference type="EMBL" id="DAF56430.1"/>
    </source>
</evidence>
<reference evidence="1" key="1">
    <citation type="journal article" date="2021" name="Proc. Natl. Acad. Sci. U.S.A.">
        <title>A Catalog of Tens of Thousands of Viruses from Human Metagenomes Reveals Hidden Associations with Chronic Diseases.</title>
        <authorList>
            <person name="Tisza M.J."/>
            <person name="Buck C.B."/>
        </authorList>
    </citation>
    <scope>NUCLEOTIDE SEQUENCE</scope>
    <source>
        <strain evidence="1">Ct0Qb19</strain>
    </source>
</reference>
<proteinExistence type="predicted"/>
<accession>A0A8S5SZP8</accession>